<keyword evidence="3 5" id="KW-0012">Acyltransferase</keyword>
<organism evidence="8 9">
    <name type="scientific">Flaviflexus ciconiae</name>
    <dbReference type="NCBI Taxonomy" id="2496867"/>
    <lineage>
        <taxon>Bacteria</taxon>
        <taxon>Bacillati</taxon>
        <taxon>Actinomycetota</taxon>
        <taxon>Actinomycetes</taxon>
        <taxon>Actinomycetales</taxon>
        <taxon>Actinomycetaceae</taxon>
        <taxon>Flaviflexus</taxon>
    </lineage>
</organism>
<protein>
    <submittedName>
        <fullName evidence="8">Acetyl-CoA C-acetyltransferase</fullName>
        <ecNumber evidence="8">2.3.1.9</ecNumber>
    </submittedName>
</protein>
<sequence>MPLKYKENEGDLVKYPRNVAVLGGNRIPFARAGKAYKNVSNQDMLTAALDGLVARFSLQGELLGDVAAGAVLKHAKDFNLTREAVLGSALDSRTPAIDIQRACATGLDGISLVANKIALGQIEVGVGGGVDSTSDAPIEVSNDLRALLHRLNTAKTTKDRLKVLKDIRPGHLKPSAPSAAEVRTGLNMGQHQALSTERWGITREEQDEIAYNSHKNLMEAYEKGFFDDLMTGYQGLDRDENLRVSTREKLASLKPVFGGSEGTMTAGNSTPLSDGASTVLIASEEWANEHGHQPLAYIRDIHTRSVDFVNGADLLSAPAYAAPEMLERHGLTLDDMDFVEIHEAFAATVAMILKAWEDEEFGKNELGLPGAFGTVDPAKLNVYGSSLAAGHPFAATGGRIVASTAKMLYEAGPGKLALISICAAGGQGTVALLESAR</sequence>
<feature type="domain" description="Thiolase C-terminal" evidence="7">
    <location>
        <begin position="293"/>
        <end position="434"/>
    </location>
</feature>
<evidence type="ECO:0000256" key="5">
    <source>
        <dbReference type="RuleBase" id="RU003557"/>
    </source>
</evidence>
<evidence type="ECO:0000256" key="4">
    <source>
        <dbReference type="PIRSR" id="PIRSR000429-1"/>
    </source>
</evidence>
<feature type="active site" description="Proton acceptor" evidence="4">
    <location>
        <position position="391"/>
    </location>
</feature>
<evidence type="ECO:0000256" key="1">
    <source>
        <dbReference type="ARBA" id="ARBA00010982"/>
    </source>
</evidence>
<keyword evidence="9" id="KW-1185">Reference proteome</keyword>
<dbReference type="CDD" id="cd00751">
    <property type="entry name" value="thiolase"/>
    <property type="match status" value="1"/>
</dbReference>
<dbReference type="InterPro" id="IPR016039">
    <property type="entry name" value="Thiolase-like"/>
</dbReference>
<dbReference type="PIRSF" id="PIRSF000429">
    <property type="entry name" value="Ac-CoA_Ac_transf"/>
    <property type="match status" value="1"/>
</dbReference>
<feature type="active site" description="Acyl-thioester intermediate" evidence="4">
    <location>
        <position position="103"/>
    </location>
</feature>
<dbReference type="OrthoDB" id="1402717at2"/>
<reference evidence="8 9" key="1">
    <citation type="submission" date="2018-12" db="EMBL/GenBank/DDBJ databases">
        <title>Complete genome sequence of Flaviflexus sp. H23T48.</title>
        <authorList>
            <person name="Bae J.-W."/>
            <person name="Lee J.-Y."/>
        </authorList>
    </citation>
    <scope>NUCLEOTIDE SEQUENCE [LARGE SCALE GENOMIC DNA]</scope>
    <source>
        <strain evidence="8 9">H23T48</strain>
    </source>
</reference>
<dbReference type="GO" id="GO:0005829">
    <property type="term" value="C:cytosol"/>
    <property type="evidence" value="ECO:0007669"/>
    <property type="project" value="TreeGrafter"/>
</dbReference>
<keyword evidence="2 5" id="KW-0808">Transferase</keyword>
<dbReference type="PANTHER" id="PTHR42689">
    <property type="entry name" value="ACETYL-COA ACYLTRANSFERASE FADA2 (3-KETOACYL-COA THIOLASE) (BETA-KETOTHIOLASE)-RELATED"/>
    <property type="match status" value="1"/>
</dbReference>
<dbReference type="GO" id="GO:0003985">
    <property type="term" value="F:acetyl-CoA C-acetyltransferase activity"/>
    <property type="evidence" value="ECO:0007669"/>
    <property type="project" value="UniProtKB-EC"/>
</dbReference>
<dbReference type="KEGG" id="flh:EJ997_09815"/>
<proteinExistence type="inferred from homology"/>
<evidence type="ECO:0000256" key="2">
    <source>
        <dbReference type="ARBA" id="ARBA00022679"/>
    </source>
</evidence>
<evidence type="ECO:0000259" key="7">
    <source>
        <dbReference type="Pfam" id="PF02803"/>
    </source>
</evidence>
<dbReference type="EC" id="2.3.1.9" evidence="8"/>
<dbReference type="SUPFAM" id="SSF53901">
    <property type="entry name" value="Thiolase-like"/>
    <property type="match status" value="2"/>
</dbReference>
<dbReference type="Pfam" id="PF00108">
    <property type="entry name" value="Thiolase_N"/>
    <property type="match status" value="1"/>
</dbReference>
<dbReference type="InterPro" id="IPR002155">
    <property type="entry name" value="Thiolase"/>
</dbReference>
<feature type="domain" description="Thiolase N-terminal" evidence="6">
    <location>
        <begin position="19"/>
        <end position="285"/>
    </location>
</feature>
<dbReference type="NCBIfam" id="TIGR01930">
    <property type="entry name" value="AcCoA-C-Actrans"/>
    <property type="match status" value="1"/>
</dbReference>
<dbReference type="InterPro" id="IPR050521">
    <property type="entry name" value="3-ketoacyl-CoA_Thiolase"/>
</dbReference>
<gene>
    <name evidence="8" type="ORF">EJ997_09815</name>
</gene>
<dbReference type="Proteomes" id="UP000280344">
    <property type="component" value="Chromosome"/>
</dbReference>
<evidence type="ECO:0000259" key="6">
    <source>
        <dbReference type="Pfam" id="PF00108"/>
    </source>
</evidence>
<evidence type="ECO:0000256" key="3">
    <source>
        <dbReference type="ARBA" id="ARBA00023315"/>
    </source>
</evidence>
<accession>A0A3Q9G2P3</accession>
<dbReference type="Pfam" id="PF02803">
    <property type="entry name" value="Thiolase_C"/>
    <property type="match status" value="1"/>
</dbReference>
<dbReference type="AlphaFoldDB" id="A0A3Q9G2P3"/>
<dbReference type="InterPro" id="IPR020617">
    <property type="entry name" value="Thiolase_C"/>
</dbReference>
<evidence type="ECO:0000313" key="8">
    <source>
        <dbReference type="EMBL" id="AZQ77587.1"/>
    </source>
</evidence>
<dbReference type="InterPro" id="IPR020616">
    <property type="entry name" value="Thiolase_N"/>
</dbReference>
<name>A0A3Q9G2P3_9ACTO</name>
<dbReference type="Gene3D" id="3.40.47.10">
    <property type="match status" value="1"/>
</dbReference>
<comment type="similarity">
    <text evidence="1 5">Belongs to the thiolase-like superfamily. Thiolase family.</text>
</comment>
<feature type="active site" description="Proton acceptor" evidence="4">
    <location>
        <position position="422"/>
    </location>
</feature>
<dbReference type="NCBIfam" id="NF006740">
    <property type="entry name" value="PRK09268.1"/>
    <property type="match status" value="1"/>
</dbReference>
<evidence type="ECO:0000313" key="9">
    <source>
        <dbReference type="Proteomes" id="UP000280344"/>
    </source>
</evidence>
<dbReference type="PANTHER" id="PTHR42689:SF1">
    <property type="entry name" value="ACETYL-COA ACYLTRANSFERASE FADA2 (3-KETOACYL-COA THIOLASE) (BETA-KETOTHIOLASE)-RELATED"/>
    <property type="match status" value="1"/>
</dbReference>
<dbReference type="EMBL" id="CP034593">
    <property type="protein sequence ID" value="AZQ77587.1"/>
    <property type="molecule type" value="Genomic_DNA"/>
</dbReference>